<evidence type="ECO:0000256" key="8">
    <source>
        <dbReference type="SAM" id="SignalP"/>
    </source>
</evidence>
<sequence length="145" mass="16541">MTGFWILVLIFNTMYTVQPGRRWVTAQSPTESPVYQPDKELSVNIGDSATLRCCVSANIVGIIVWFKQPNRKKPQTMVTVYKSGEETFYTESQNSRYQIETHGNCFNTTILKIIQSDEAMYYCARRSPNTVFGDGTHLKIKGRIS</sequence>
<dbReference type="PANTHER" id="PTHR19433:SF133">
    <property type="entry name" value="IMMUNE-TYPE RECEPTOR 5 PRECURSOR-RELATED"/>
    <property type="match status" value="1"/>
</dbReference>
<reference evidence="10 11" key="1">
    <citation type="submission" date="2020-02" db="EMBL/GenBank/DDBJ databases">
        <title>A chromosome-scale genome assembly of the black bullhead catfish (Ameiurus melas).</title>
        <authorList>
            <person name="Wen M."/>
            <person name="Zham M."/>
            <person name="Cabau C."/>
            <person name="Klopp C."/>
            <person name="Donnadieu C."/>
            <person name="Roques C."/>
            <person name="Bouchez O."/>
            <person name="Lampietro C."/>
            <person name="Jouanno E."/>
            <person name="Herpin A."/>
            <person name="Louis A."/>
            <person name="Berthelot C."/>
            <person name="Parey E."/>
            <person name="Roest-Crollius H."/>
            <person name="Braasch I."/>
            <person name="Postlethwait J."/>
            <person name="Robinson-Rechavi M."/>
            <person name="Echchiki A."/>
            <person name="Begum T."/>
            <person name="Montfort J."/>
            <person name="Schartl M."/>
            <person name="Bobe J."/>
            <person name="Guiguen Y."/>
        </authorList>
    </citation>
    <scope>NUCLEOTIDE SEQUENCE [LARGE SCALE GENOMIC DNA]</scope>
    <source>
        <strain evidence="10">M_S1</strain>
        <tissue evidence="10">Blood</tissue>
    </source>
</reference>
<dbReference type="Gene3D" id="2.60.40.10">
    <property type="entry name" value="Immunoglobulins"/>
    <property type="match status" value="1"/>
</dbReference>
<keyword evidence="2" id="KW-1003">Cell membrane</keyword>
<organism evidence="10 11">
    <name type="scientific">Ameiurus melas</name>
    <name type="common">Black bullhead</name>
    <name type="synonym">Silurus melas</name>
    <dbReference type="NCBI Taxonomy" id="219545"/>
    <lineage>
        <taxon>Eukaryota</taxon>
        <taxon>Metazoa</taxon>
        <taxon>Chordata</taxon>
        <taxon>Craniata</taxon>
        <taxon>Vertebrata</taxon>
        <taxon>Euteleostomi</taxon>
        <taxon>Actinopterygii</taxon>
        <taxon>Neopterygii</taxon>
        <taxon>Teleostei</taxon>
        <taxon>Ostariophysi</taxon>
        <taxon>Siluriformes</taxon>
        <taxon>Ictaluridae</taxon>
        <taxon>Ameiurus</taxon>
    </lineage>
</organism>
<accession>A0A7J6BG95</accession>
<evidence type="ECO:0000259" key="9">
    <source>
        <dbReference type="PROSITE" id="PS50835"/>
    </source>
</evidence>
<dbReference type="EMBL" id="JAAGNN010000001">
    <property type="protein sequence ID" value="KAF4094135.1"/>
    <property type="molecule type" value="Genomic_DNA"/>
</dbReference>
<dbReference type="PANTHER" id="PTHR19433">
    <property type="entry name" value="T-CELL RECEPTOR ALPHA CHAIN V REGION-RELATED"/>
    <property type="match status" value="1"/>
</dbReference>
<dbReference type="InterPro" id="IPR007110">
    <property type="entry name" value="Ig-like_dom"/>
</dbReference>
<evidence type="ECO:0000256" key="6">
    <source>
        <dbReference type="ARBA" id="ARBA00023157"/>
    </source>
</evidence>
<dbReference type="GO" id="GO:0005886">
    <property type="term" value="C:plasma membrane"/>
    <property type="evidence" value="ECO:0007669"/>
    <property type="project" value="UniProtKB-SubCell"/>
</dbReference>
<keyword evidence="5" id="KW-0472">Membrane</keyword>
<evidence type="ECO:0000256" key="7">
    <source>
        <dbReference type="ARBA" id="ARBA00023180"/>
    </source>
</evidence>
<dbReference type="SUPFAM" id="SSF48726">
    <property type="entry name" value="Immunoglobulin"/>
    <property type="match status" value="1"/>
</dbReference>
<dbReference type="PROSITE" id="PS50835">
    <property type="entry name" value="IG_LIKE"/>
    <property type="match status" value="1"/>
</dbReference>
<dbReference type="InterPro" id="IPR036179">
    <property type="entry name" value="Ig-like_dom_sf"/>
</dbReference>
<proteinExistence type="predicted"/>
<evidence type="ECO:0000313" key="10">
    <source>
        <dbReference type="EMBL" id="KAF4094135.1"/>
    </source>
</evidence>
<keyword evidence="6" id="KW-1015">Disulfide bond</keyword>
<gene>
    <name evidence="10" type="ORF">AMELA_G00009730</name>
</gene>
<dbReference type="InterPro" id="IPR013106">
    <property type="entry name" value="Ig_V-set"/>
</dbReference>
<evidence type="ECO:0000256" key="1">
    <source>
        <dbReference type="ARBA" id="ARBA00004236"/>
    </source>
</evidence>
<protein>
    <recommendedName>
        <fullName evidence="9">Ig-like domain-containing protein</fullName>
    </recommendedName>
</protein>
<dbReference type="InterPro" id="IPR052051">
    <property type="entry name" value="TCR_complex_component"/>
</dbReference>
<dbReference type="InterPro" id="IPR003599">
    <property type="entry name" value="Ig_sub"/>
</dbReference>
<evidence type="ECO:0000256" key="4">
    <source>
        <dbReference type="ARBA" id="ARBA00022859"/>
    </source>
</evidence>
<keyword evidence="7" id="KW-0325">Glycoprotein</keyword>
<keyword evidence="3 8" id="KW-0732">Signal</keyword>
<evidence type="ECO:0000256" key="2">
    <source>
        <dbReference type="ARBA" id="ARBA00022475"/>
    </source>
</evidence>
<evidence type="ECO:0000256" key="5">
    <source>
        <dbReference type="ARBA" id="ARBA00023136"/>
    </source>
</evidence>
<dbReference type="SMART" id="SM00409">
    <property type="entry name" value="IG"/>
    <property type="match status" value="1"/>
</dbReference>
<feature type="signal peptide" evidence="8">
    <location>
        <begin position="1"/>
        <end position="19"/>
    </location>
</feature>
<dbReference type="GO" id="GO:0002376">
    <property type="term" value="P:immune system process"/>
    <property type="evidence" value="ECO:0007669"/>
    <property type="project" value="UniProtKB-KW"/>
</dbReference>
<dbReference type="InterPro" id="IPR013783">
    <property type="entry name" value="Ig-like_fold"/>
</dbReference>
<dbReference type="CDD" id="cd00099">
    <property type="entry name" value="IgV"/>
    <property type="match status" value="1"/>
</dbReference>
<dbReference type="Pfam" id="PF07686">
    <property type="entry name" value="V-set"/>
    <property type="match status" value="1"/>
</dbReference>
<keyword evidence="4" id="KW-0391">Immunity</keyword>
<dbReference type="GO" id="GO:0009617">
    <property type="term" value="P:response to bacterium"/>
    <property type="evidence" value="ECO:0007669"/>
    <property type="project" value="TreeGrafter"/>
</dbReference>
<dbReference type="Proteomes" id="UP000593565">
    <property type="component" value="Unassembled WGS sequence"/>
</dbReference>
<comment type="subcellular location">
    <subcellularLocation>
        <location evidence="1">Cell membrane</location>
    </subcellularLocation>
</comment>
<comment type="caution">
    <text evidence="10">The sequence shown here is derived from an EMBL/GenBank/DDBJ whole genome shotgun (WGS) entry which is preliminary data.</text>
</comment>
<keyword evidence="11" id="KW-1185">Reference proteome</keyword>
<name>A0A7J6BG95_AMEME</name>
<feature type="non-terminal residue" evidence="10">
    <location>
        <position position="145"/>
    </location>
</feature>
<feature type="chain" id="PRO_5029706286" description="Ig-like domain-containing protein" evidence="8">
    <location>
        <begin position="20"/>
        <end position="145"/>
    </location>
</feature>
<feature type="domain" description="Ig-like" evidence="9">
    <location>
        <begin position="29"/>
        <end position="123"/>
    </location>
</feature>
<evidence type="ECO:0000256" key="3">
    <source>
        <dbReference type="ARBA" id="ARBA00022729"/>
    </source>
</evidence>
<dbReference type="AlphaFoldDB" id="A0A7J6BG95"/>
<evidence type="ECO:0000313" key="11">
    <source>
        <dbReference type="Proteomes" id="UP000593565"/>
    </source>
</evidence>